<accession>A0ABR3AP35</accession>
<dbReference type="EMBL" id="JBCLYO010000024">
    <property type="protein sequence ID" value="KAL0078559.1"/>
    <property type="molecule type" value="Genomic_DNA"/>
</dbReference>
<comment type="caution">
    <text evidence="6">The sequence shown here is derived from an EMBL/GenBank/DDBJ whole genome shotgun (WGS) entry which is preliminary data.</text>
</comment>
<keyword evidence="1 3" id="KW-0547">Nucleotide-binding</keyword>
<dbReference type="PANTHER" id="PTHR24346:SF72">
    <property type="entry name" value="CAMK PROTEIN KINASE"/>
    <property type="match status" value="1"/>
</dbReference>
<reference evidence="6 7" key="1">
    <citation type="submission" date="2024-04" db="EMBL/GenBank/DDBJ databases">
        <title>Symmetric and asymmetric DNA N6-adenine methylation regulates different biological responses in Mucorales.</title>
        <authorList>
            <consortium name="Lawrence Berkeley National Laboratory"/>
            <person name="Lax C."/>
            <person name="Mondo S.J."/>
            <person name="Osorio-Concepcion M."/>
            <person name="Muszewska A."/>
            <person name="Corrochano-Luque M."/>
            <person name="Gutierrez G."/>
            <person name="Riley R."/>
            <person name="Lipzen A."/>
            <person name="Guo J."/>
            <person name="Hundley H."/>
            <person name="Amirebrahimi M."/>
            <person name="Ng V."/>
            <person name="Lorenzo-Gutierrez D."/>
            <person name="Binder U."/>
            <person name="Yang J."/>
            <person name="Song Y."/>
            <person name="Canovas D."/>
            <person name="Navarro E."/>
            <person name="Freitag M."/>
            <person name="Gabaldon T."/>
            <person name="Grigoriev I.V."/>
            <person name="Corrochano L.M."/>
            <person name="Nicolas F.E."/>
            <person name="Garre V."/>
        </authorList>
    </citation>
    <scope>NUCLEOTIDE SEQUENCE [LARGE SCALE GENOMIC DNA]</scope>
    <source>
        <strain evidence="6 7">L51</strain>
    </source>
</reference>
<dbReference type="InterPro" id="IPR017348">
    <property type="entry name" value="PIM1/2/3"/>
</dbReference>
<dbReference type="SMART" id="SM00220">
    <property type="entry name" value="S_TKc"/>
    <property type="match status" value="1"/>
</dbReference>
<dbReference type="PIRSF" id="PIRSF037993">
    <property type="entry name" value="STPK_Pim-1"/>
    <property type="match status" value="1"/>
</dbReference>
<dbReference type="InterPro" id="IPR008271">
    <property type="entry name" value="Ser/Thr_kinase_AS"/>
</dbReference>
<feature type="binding site" evidence="3">
    <location>
        <position position="63"/>
    </location>
    <ligand>
        <name>ATP</name>
        <dbReference type="ChEBI" id="CHEBI:30616"/>
    </ligand>
</feature>
<keyword evidence="2 3" id="KW-0067">ATP-binding</keyword>
<dbReference type="Gene3D" id="3.30.200.20">
    <property type="entry name" value="Phosphorylase Kinase, domain 1"/>
    <property type="match status" value="1"/>
</dbReference>
<feature type="domain" description="Protein kinase" evidence="5">
    <location>
        <begin position="34"/>
        <end position="360"/>
    </location>
</feature>
<comment type="similarity">
    <text evidence="4">Belongs to the protein kinase superfamily.</text>
</comment>
<dbReference type="InterPro" id="IPR000719">
    <property type="entry name" value="Prot_kinase_dom"/>
</dbReference>
<dbReference type="Pfam" id="PF00069">
    <property type="entry name" value="Pkinase"/>
    <property type="match status" value="2"/>
</dbReference>
<dbReference type="Proteomes" id="UP001448207">
    <property type="component" value="Unassembled WGS sequence"/>
</dbReference>
<gene>
    <name evidence="6" type="ORF">J3Q64DRAFT_1810936</name>
</gene>
<dbReference type="Gene3D" id="1.10.510.10">
    <property type="entry name" value="Transferase(Phosphotransferase) domain 1"/>
    <property type="match status" value="1"/>
</dbReference>
<keyword evidence="4" id="KW-0808">Transferase</keyword>
<evidence type="ECO:0000313" key="6">
    <source>
        <dbReference type="EMBL" id="KAL0078559.1"/>
    </source>
</evidence>
<evidence type="ECO:0000256" key="3">
    <source>
        <dbReference type="PROSITE-ProRule" id="PRU10141"/>
    </source>
</evidence>
<dbReference type="PANTHER" id="PTHR24346">
    <property type="entry name" value="MAP/MICROTUBULE AFFINITY-REGULATING KINASE"/>
    <property type="match status" value="1"/>
</dbReference>
<dbReference type="PROSITE" id="PS50011">
    <property type="entry name" value="PROTEIN_KINASE_DOM"/>
    <property type="match status" value="1"/>
</dbReference>
<evidence type="ECO:0000256" key="2">
    <source>
        <dbReference type="ARBA" id="ARBA00022840"/>
    </source>
</evidence>
<keyword evidence="4" id="KW-0723">Serine/threonine-protein kinase</keyword>
<dbReference type="InterPro" id="IPR011009">
    <property type="entry name" value="Kinase-like_dom_sf"/>
</dbReference>
<organism evidence="6 7">
    <name type="scientific">Phycomyces blakesleeanus</name>
    <dbReference type="NCBI Taxonomy" id="4837"/>
    <lineage>
        <taxon>Eukaryota</taxon>
        <taxon>Fungi</taxon>
        <taxon>Fungi incertae sedis</taxon>
        <taxon>Mucoromycota</taxon>
        <taxon>Mucoromycotina</taxon>
        <taxon>Mucoromycetes</taxon>
        <taxon>Mucorales</taxon>
        <taxon>Phycomycetaceae</taxon>
        <taxon>Phycomyces</taxon>
    </lineage>
</organism>
<keyword evidence="7" id="KW-1185">Reference proteome</keyword>
<dbReference type="PROSITE" id="PS00108">
    <property type="entry name" value="PROTEIN_KINASE_ST"/>
    <property type="match status" value="1"/>
</dbReference>
<dbReference type="SUPFAM" id="SSF56112">
    <property type="entry name" value="Protein kinase-like (PK-like)"/>
    <property type="match status" value="2"/>
</dbReference>
<name>A0ABR3AP35_PHYBL</name>
<evidence type="ECO:0000313" key="7">
    <source>
        <dbReference type="Proteomes" id="UP001448207"/>
    </source>
</evidence>
<evidence type="ECO:0000259" key="5">
    <source>
        <dbReference type="PROSITE" id="PS50011"/>
    </source>
</evidence>
<evidence type="ECO:0000256" key="1">
    <source>
        <dbReference type="ARBA" id="ARBA00022741"/>
    </source>
</evidence>
<proteinExistence type="inferred from homology"/>
<keyword evidence="4" id="KW-0418">Kinase</keyword>
<evidence type="ECO:0000256" key="4">
    <source>
        <dbReference type="RuleBase" id="RU000304"/>
    </source>
</evidence>
<protein>
    <submittedName>
        <fullName evidence="6">Kinase-like domain-containing protein</fullName>
    </submittedName>
</protein>
<sequence length="363" mass="41138">MPSPPSTPRQTVQETLSSQYLRNRRLAPDFLEKYALGQELGSGGFGFVLSAYERYTGIERAVKFIFRDKVPASAWIRDRQMGPIPMEIYVLKHVRHPNMIQYIDSYQDDSFFYLVMELHGSEWAPTTNTNMNNISSIANPMMTPPTTPPASFAHSPTFSHHSDDSSILSFDSAGVAGYQPDAIFGRRSSCDLFECIEQHQNFDEPLAKNIFRQIASCVAQLDKLGICHRDIKDENIVIDRNYQVKLIDFGSAVILPRHYGDNRPCLFTKFYGTVSFASPEILQCQPYLAEPAEVWSLGVLLYTILFGEVPFHGPHMTLTGRFAQPKINVSEKCMHLVKSMLEISPAKRPSIHQILTHPWLADF</sequence>
<dbReference type="PROSITE" id="PS00107">
    <property type="entry name" value="PROTEIN_KINASE_ATP"/>
    <property type="match status" value="1"/>
</dbReference>
<dbReference type="InterPro" id="IPR017441">
    <property type="entry name" value="Protein_kinase_ATP_BS"/>
</dbReference>